<keyword evidence="1" id="KW-0472">Membrane</keyword>
<protein>
    <recommendedName>
        <fullName evidence="4">Spermidine/putrescine ABC transporter substrate-binding protein</fullName>
    </recommendedName>
</protein>
<gene>
    <name evidence="2" type="ORF">DMC14_003015</name>
</gene>
<reference evidence="2" key="1">
    <citation type="submission" date="2019-03" db="EMBL/GenBank/DDBJ databases">
        <title>Draft Sequence and Annotation of the Mycoplasma phocicerebrale Strain 1049T Genome.</title>
        <authorList>
            <person name="Frasca S.Jr."/>
            <person name="Kutish G.F."/>
            <person name="Castellanos Gell J."/>
            <person name="Michaels D.L."/>
            <person name="Brown D.R."/>
        </authorList>
    </citation>
    <scope>NUCLEOTIDE SEQUENCE</scope>
    <source>
        <strain evidence="2">1049</strain>
    </source>
</reference>
<organism evidence="2 3">
    <name type="scientific">Metamycoplasma phocicerebrale</name>
    <dbReference type="NCBI Taxonomy" id="142649"/>
    <lineage>
        <taxon>Bacteria</taxon>
        <taxon>Bacillati</taxon>
        <taxon>Mycoplasmatota</taxon>
        <taxon>Mycoplasmoidales</taxon>
        <taxon>Metamycoplasmataceae</taxon>
        <taxon>Metamycoplasma</taxon>
    </lineage>
</organism>
<evidence type="ECO:0000256" key="1">
    <source>
        <dbReference type="SAM" id="Phobius"/>
    </source>
</evidence>
<feature type="transmembrane region" description="Helical" evidence="1">
    <location>
        <begin position="12"/>
        <end position="35"/>
    </location>
</feature>
<proteinExistence type="predicted"/>
<dbReference type="OrthoDB" id="403918at2"/>
<keyword evidence="1" id="KW-0812">Transmembrane</keyword>
<name>A0A3Q9VAH8_9BACT</name>
<dbReference type="KEGG" id="mphc:DMC14_003015"/>
<evidence type="ECO:0000313" key="2">
    <source>
        <dbReference type="EMBL" id="AZZ65735.1"/>
    </source>
</evidence>
<evidence type="ECO:0008006" key="4">
    <source>
        <dbReference type="Google" id="ProtNLM"/>
    </source>
</evidence>
<keyword evidence="1" id="KW-1133">Transmembrane helix</keyword>
<dbReference type="Proteomes" id="UP000256585">
    <property type="component" value="Chromosome"/>
</dbReference>
<accession>A0A3Q9VAH8</accession>
<sequence>MKTKRLTHHLKILLISIFTSILFVTILIVGIIKLLSPFKVSVYNYESYLDKKIINKIKKDYSYHVFTNLDEFTKAIKNKKAVAGVSSDYQIAELILENKIKKINFEKAFDLKDLNEEKIMNLYSRDTKEQFDYFDWWIIQKIKEKNPNNIKAKLDENKDILPYIYYEKDVPVGFEIDGKTGIDKFYQFLIPYFTLDKMVVYNTEDSEIYKSTRNNIKENVNFNDIKDGLSWEKTISMLVSKYKKPKVYWTNWFQDNLMIGQFHQKESEIPGPDLEHFKWKLVNKKNYKNLINSFSTFVEKSTGATIKNSNVNKLVTDGQELVSSIIEPKSGKADIAIMYNGDALDAYYGRDNFIQLNEKNNISFVRPKYSYKNIDAWIISKDTRDFDSDLLLDKLNKTIFSDVKLTLEAIEKLYIENVYNLLIKNDSNKKLEYDTNLFKDNLANNTKEYKNLSEINDSFFKENYGCFKKAFQIENLTNIMNFNTINYTPSYKTIKEFIRKWYFLDKNKQPDEKAISIFDLNTAKNTIFRPYQPLDLELRTKLIDWYYEKTKS</sequence>
<keyword evidence="3" id="KW-1185">Reference proteome</keyword>
<dbReference type="AlphaFoldDB" id="A0A3Q9VAH8"/>
<evidence type="ECO:0000313" key="3">
    <source>
        <dbReference type="Proteomes" id="UP000256585"/>
    </source>
</evidence>
<dbReference type="EMBL" id="CP033058">
    <property type="protein sequence ID" value="AZZ65735.1"/>
    <property type="molecule type" value="Genomic_DNA"/>
</dbReference>
<dbReference type="RefSeq" id="WP_116171442.1">
    <property type="nucleotide sequence ID" value="NZ_CP033058.2"/>
</dbReference>